<evidence type="ECO:0000313" key="2">
    <source>
        <dbReference type="Proteomes" id="UP001438707"/>
    </source>
</evidence>
<dbReference type="InterPro" id="IPR002800">
    <property type="entry name" value="Rv2949c-like"/>
</dbReference>
<evidence type="ECO:0000313" key="1">
    <source>
        <dbReference type="EMBL" id="KAK9833955.1"/>
    </source>
</evidence>
<dbReference type="SUPFAM" id="SSF64288">
    <property type="entry name" value="Chorismate lyase-like"/>
    <property type="match status" value="1"/>
</dbReference>
<dbReference type="Proteomes" id="UP001438707">
    <property type="component" value="Unassembled WGS sequence"/>
</dbReference>
<gene>
    <name evidence="1" type="ORF">WJX74_010920</name>
</gene>
<evidence type="ECO:0008006" key="3">
    <source>
        <dbReference type="Google" id="ProtNLM"/>
    </source>
</evidence>
<dbReference type="NCBIfam" id="NF037993">
    <property type="entry name" value="cyano_chori_ly"/>
    <property type="match status" value="1"/>
</dbReference>
<name>A0AAW1RIQ3_9CHLO</name>
<protein>
    <recommendedName>
        <fullName evidence="3">Chorismate lyase</fullName>
    </recommendedName>
</protein>
<dbReference type="InterPro" id="IPR048022">
    <property type="entry name" value="Ch_lyase_cyan"/>
</dbReference>
<comment type="caution">
    <text evidence="1">The sequence shown here is derived from an EMBL/GenBank/DDBJ whole genome shotgun (WGS) entry which is preliminary data.</text>
</comment>
<dbReference type="InterPro" id="IPR028978">
    <property type="entry name" value="Chorismate_lyase_/UTRA_dom_sf"/>
</dbReference>
<sequence length="250" mass="28583">MTSLHSERTFCVRPRSRTVSAPKPPAFRELRRTLRQDRYPRVWKPAAWPSYQSTLWQGSEREALEIESPLQGLTPPWKVMVMSDGSVTRHLHLLTGTPITVDCLQMADIGRDHAGLPVAAQHMAGGDALVQRQVLLRHMPDREPLVYACSWWKAEEVGQYLKDSSKPIWVSLSQERMELHRDIQFISLGHSSKLEELLGQSGPFWGRQYLFWHNRQPLTVIDEVFSPALDKYLGSSAPSMQPQAWKPGLH</sequence>
<dbReference type="AlphaFoldDB" id="A0AAW1RIQ3"/>
<dbReference type="Gene3D" id="3.40.1410.10">
    <property type="entry name" value="Chorismate lyase-like"/>
    <property type="match status" value="1"/>
</dbReference>
<proteinExistence type="predicted"/>
<keyword evidence="2" id="KW-1185">Reference proteome</keyword>
<dbReference type="Pfam" id="PF01947">
    <property type="entry name" value="Rv2949c-like"/>
    <property type="match status" value="1"/>
</dbReference>
<accession>A0AAW1RIQ3</accession>
<dbReference type="EMBL" id="JALJOS010000010">
    <property type="protein sequence ID" value="KAK9833955.1"/>
    <property type="molecule type" value="Genomic_DNA"/>
</dbReference>
<organism evidence="1 2">
    <name type="scientific">Apatococcus lobatus</name>
    <dbReference type="NCBI Taxonomy" id="904363"/>
    <lineage>
        <taxon>Eukaryota</taxon>
        <taxon>Viridiplantae</taxon>
        <taxon>Chlorophyta</taxon>
        <taxon>core chlorophytes</taxon>
        <taxon>Trebouxiophyceae</taxon>
        <taxon>Chlorellales</taxon>
        <taxon>Chlorellaceae</taxon>
        <taxon>Apatococcus</taxon>
    </lineage>
</organism>
<reference evidence="1 2" key="1">
    <citation type="journal article" date="2024" name="Nat. Commun.">
        <title>Phylogenomics reveals the evolutionary origins of lichenization in chlorophyte algae.</title>
        <authorList>
            <person name="Puginier C."/>
            <person name="Libourel C."/>
            <person name="Otte J."/>
            <person name="Skaloud P."/>
            <person name="Haon M."/>
            <person name="Grisel S."/>
            <person name="Petersen M."/>
            <person name="Berrin J.G."/>
            <person name="Delaux P.M."/>
            <person name="Dal Grande F."/>
            <person name="Keller J."/>
        </authorList>
    </citation>
    <scope>NUCLEOTIDE SEQUENCE [LARGE SCALE GENOMIC DNA]</scope>
    <source>
        <strain evidence="1 2">SAG 2145</strain>
    </source>
</reference>